<dbReference type="Gene3D" id="3.10.490.10">
    <property type="entry name" value="Gamma-glutamyl cyclotransferase-like"/>
    <property type="match status" value="1"/>
</dbReference>
<dbReference type="SMART" id="SM00382">
    <property type="entry name" value="AAA"/>
    <property type="match status" value="1"/>
</dbReference>
<dbReference type="Pfam" id="PF00004">
    <property type="entry name" value="AAA"/>
    <property type="match status" value="1"/>
</dbReference>
<dbReference type="InterPro" id="IPR013024">
    <property type="entry name" value="GGCT-like"/>
</dbReference>
<evidence type="ECO:0000259" key="5">
    <source>
        <dbReference type="SMART" id="SM00382"/>
    </source>
</evidence>
<dbReference type="InterPro" id="IPR050221">
    <property type="entry name" value="26S_Proteasome_ATPase"/>
</dbReference>
<dbReference type="PROSITE" id="PS00674">
    <property type="entry name" value="AAA"/>
    <property type="match status" value="1"/>
</dbReference>
<keyword evidence="7" id="KW-1185">Reference proteome</keyword>
<keyword evidence="2 4" id="KW-0547">Nucleotide-binding</keyword>
<dbReference type="PANTHER" id="PTHR23073">
    <property type="entry name" value="26S PROTEASOME REGULATORY SUBUNIT"/>
    <property type="match status" value="1"/>
</dbReference>
<dbReference type="OrthoDB" id="7438987at2"/>
<protein>
    <submittedName>
        <fullName evidence="6">Gamma-glutamyl AIG2-like cyclotransferase</fullName>
    </submittedName>
</protein>
<dbReference type="InterPro" id="IPR003959">
    <property type="entry name" value="ATPase_AAA_core"/>
</dbReference>
<dbReference type="Proteomes" id="UP000248054">
    <property type="component" value="Unassembled WGS sequence"/>
</dbReference>
<dbReference type="CDD" id="cd06661">
    <property type="entry name" value="GGCT_like"/>
    <property type="match status" value="1"/>
</dbReference>
<dbReference type="GO" id="GO:0016740">
    <property type="term" value="F:transferase activity"/>
    <property type="evidence" value="ECO:0007669"/>
    <property type="project" value="UniProtKB-KW"/>
</dbReference>
<dbReference type="EMBL" id="QJTD01000001">
    <property type="protein sequence ID" value="PYE82658.1"/>
    <property type="molecule type" value="Genomic_DNA"/>
</dbReference>
<organism evidence="6 7">
    <name type="scientific">Winogradskyella epiphytica</name>
    <dbReference type="NCBI Taxonomy" id="262005"/>
    <lineage>
        <taxon>Bacteria</taxon>
        <taxon>Pseudomonadati</taxon>
        <taxon>Bacteroidota</taxon>
        <taxon>Flavobacteriia</taxon>
        <taxon>Flavobacteriales</taxon>
        <taxon>Flavobacteriaceae</taxon>
        <taxon>Winogradskyella</taxon>
    </lineage>
</organism>
<reference evidence="6 7" key="1">
    <citation type="submission" date="2018-06" db="EMBL/GenBank/DDBJ databases">
        <title>Genomic Encyclopedia of Type Strains, Phase III (KMG-III): the genomes of soil and plant-associated and newly described type strains.</title>
        <authorList>
            <person name="Whitman W."/>
        </authorList>
    </citation>
    <scope>NUCLEOTIDE SEQUENCE [LARGE SCALE GENOMIC DNA]</scope>
    <source>
        <strain evidence="6 7">CECT 7945</strain>
    </source>
</reference>
<dbReference type="InterPro" id="IPR003593">
    <property type="entry name" value="AAA+_ATPase"/>
</dbReference>
<dbReference type="InterPro" id="IPR027417">
    <property type="entry name" value="P-loop_NTPase"/>
</dbReference>
<evidence type="ECO:0000313" key="6">
    <source>
        <dbReference type="EMBL" id="PYE82658.1"/>
    </source>
</evidence>
<dbReference type="InterPro" id="IPR009288">
    <property type="entry name" value="AIG2-like_dom"/>
</dbReference>
<comment type="similarity">
    <text evidence="1 4">Belongs to the AAA ATPase family.</text>
</comment>
<feature type="domain" description="AAA+ ATPase" evidence="5">
    <location>
        <begin position="50"/>
        <end position="183"/>
    </location>
</feature>
<sequence length="341" mass="38713">MAYHSTTTSIKNKVIPLEELHLSREVRVRINQLIEEFTYKDALNKLEIPVDNKILLYGHTGCGKTATASAIGFALNKKVITINLAGFVSSRLGETAKNLAEIFKKASSDKAIVFIDEFDFIGKLRDYDQVDSGEMKRLVNALIQQIDHLSDDTLLICATNHIEIIDTALLRRFQIRLTYELPSKEQLDTYYDDILSKFPESINTIDRHYGISYAEAKDITFQQIKGKVINLEKQRKHLVFTYGELTSKDYASLISKGTKDVLPGYKLIDLNINPSSQDNKTIQASAKKTRADTDQIEGVVFELSGAELVQTDKREQFNYKRVLETTTSGKEVWVYVDHNSF</sequence>
<dbReference type="AlphaFoldDB" id="A0A2V4WZ12"/>
<evidence type="ECO:0000256" key="1">
    <source>
        <dbReference type="ARBA" id="ARBA00006914"/>
    </source>
</evidence>
<comment type="caution">
    <text evidence="6">The sequence shown here is derived from an EMBL/GenBank/DDBJ whole genome shotgun (WGS) entry which is preliminary data.</text>
</comment>
<evidence type="ECO:0000256" key="4">
    <source>
        <dbReference type="RuleBase" id="RU003651"/>
    </source>
</evidence>
<gene>
    <name evidence="6" type="ORF">DFQ11_10183</name>
</gene>
<proteinExistence type="inferred from homology"/>
<dbReference type="GO" id="GO:0005524">
    <property type="term" value="F:ATP binding"/>
    <property type="evidence" value="ECO:0007669"/>
    <property type="project" value="UniProtKB-KW"/>
</dbReference>
<evidence type="ECO:0000256" key="2">
    <source>
        <dbReference type="ARBA" id="ARBA00022741"/>
    </source>
</evidence>
<dbReference type="InterPro" id="IPR003960">
    <property type="entry name" value="ATPase_AAA_CS"/>
</dbReference>
<keyword evidence="6" id="KW-0808">Transferase</keyword>
<keyword evidence="3 4" id="KW-0067">ATP-binding</keyword>
<dbReference type="GO" id="GO:0016887">
    <property type="term" value="F:ATP hydrolysis activity"/>
    <property type="evidence" value="ECO:0007669"/>
    <property type="project" value="InterPro"/>
</dbReference>
<evidence type="ECO:0000256" key="3">
    <source>
        <dbReference type="ARBA" id="ARBA00022840"/>
    </source>
</evidence>
<dbReference type="SUPFAM" id="SSF110857">
    <property type="entry name" value="Gamma-glutamyl cyclotransferase-like"/>
    <property type="match status" value="1"/>
</dbReference>
<accession>A0A2V4WZ12</accession>
<dbReference type="CDD" id="cd19481">
    <property type="entry name" value="RecA-like_protease"/>
    <property type="match status" value="1"/>
</dbReference>
<dbReference type="Pfam" id="PF06094">
    <property type="entry name" value="GGACT"/>
    <property type="match status" value="1"/>
</dbReference>
<evidence type="ECO:0000313" key="7">
    <source>
        <dbReference type="Proteomes" id="UP000248054"/>
    </source>
</evidence>
<dbReference type="SUPFAM" id="SSF52540">
    <property type="entry name" value="P-loop containing nucleoside triphosphate hydrolases"/>
    <property type="match status" value="1"/>
</dbReference>
<dbReference type="InterPro" id="IPR036568">
    <property type="entry name" value="GGCT-like_sf"/>
</dbReference>
<name>A0A2V4WZ12_9FLAO</name>
<dbReference type="RefSeq" id="WP_158524969.1">
    <property type="nucleotide sequence ID" value="NZ_BMWQ01000008.1"/>
</dbReference>
<dbReference type="Gene3D" id="3.40.50.300">
    <property type="entry name" value="P-loop containing nucleotide triphosphate hydrolases"/>
    <property type="match status" value="1"/>
</dbReference>